<sequence>MRKVAHVCTSGISHKILGDKLTLLHGADYDVTFISAGDGLDETIRADYPFHWRDVPMSRTIQPLRDLRSIWRMRKLFIRERYDVVHTHTAKAGLIGRVAAWLAGVPVIIHTSHGLPFYEGQSRGAYAVYRLLEKASALFCHALASQNREDAAVMQRLAPWRKVYYEGNGVDLEKLDHAASDALLRLNRNDLKRAYGIREEVPMLLMAARFEPVKDHELFIDAIALAKREGKLCWVTALAGQGPLEGAIRKRIADEGLDGDIILIGQQSPLVPWLLIADAVTLTSEKEGIPRSLMEAMAYGKPVVATDVLGTRELVVSAGSLAHYSAGGSGEVNGQAATGELVRYRDVAELSDALSRMMSDKARREALGAAGRSRIEAHFTESLVVKRIKEMYAEVEAQAAKARQWRHRLRHFSKRAVDLCISVPAVVALLPLLAVTALAVRMKLGSPVLFRQQRPGRYGNPFMLFKFRTMTDGKDSSGRDLPDEVRLTAFGKLLRRLSLDELPQLLNVIRGDMSLIGPRPLLMEYMGLYTPEQARRHDVRPGITGWAQVNGRNALTWEDKFKLDVWYVDHGSLLLDCKIVFITIVKVLKREGIQQEGQATVRKFAGSRNAERAI</sequence>
<dbReference type="Gene3D" id="3.40.50.2000">
    <property type="entry name" value="Glycogen Phosphorylase B"/>
    <property type="match status" value="2"/>
</dbReference>
<feature type="domain" description="Bacterial sugar transferase" evidence="4">
    <location>
        <begin position="414"/>
        <end position="589"/>
    </location>
</feature>
<dbReference type="EMBL" id="JAHZIJ010000002">
    <property type="protein sequence ID" value="MBW7474263.1"/>
    <property type="molecule type" value="Genomic_DNA"/>
</dbReference>
<name>A0ABS7D504_9BACL</name>
<evidence type="ECO:0000259" key="3">
    <source>
        <dbReference type="Pfam" id="PF00534"/>
    </source>
</evidence>
<evidence type="ECO:0000256" key="2">
    <source>
        <dbReference type="SAM" id="Phobius"/>
    </source>
</evidence>
<accession>A0ABS7D504</accession>
<dbReference type="PANTHER" id="PTHR30576:SF8">
    <property type="entry name" value="UNDECAPRENYL-PHOSPHATE GALACTOSE PHOSPHOTRANSFERASE"/>
    <property type="match status" value="1"/>
</dbReference>
<keyword evidence="6" id="KW-0808">Transferase</keyword>
<evidence type="ECO:0000313" key="7">
    <source>
        <dbReference type="Proteomes" id="UP000812277"/>
    </source>
</evidence>
<keyword evidence="2" id="KW-1133">Transmembrane helix</keyword>
<keyword evidence="2" id="KW-0472">Membrane</keyword>
<evidence type="ECO:0000313" key="6">
    <source>
        <dbReference type="EMBL" id="MBW7474263.1"/>
    </source>
</evidence>
<evidence type="ECO:0000259" key="5">
    <source>
        <dbReference type="Pfam" id="PF13579"/>
    </source>
</evidence>
<proteinExistence type="inferred from homology"/>
<evidence type="ECO:0000259" key="4">
    <source>
        <dbReference type="Pfam" id="PF02397"/>
    </source>
</evidence>
<gene>
    <name evidence="6" type="ORF">K0T92_05865</name>
</gene>
<feature type="transmembrane region" description="Helical" evidence="2">
    <location>
        <begin position="416"/>
        <end position="440"/>
    </location>
</feature>
<dbReference type="GO" id="GO:0016740">
    <property type="term" value="F:transferase activity"/>
    <property type="evidence" value="ECO:0007669"/>
    <property type="project" value="UniProtKB-KW"/>
</dbReference>
<feature type="domain" description="Glycosyltransferase subfamily 4-like N-terminal" evidence="5">
    <location>
        <begin position="24"/>
        <end position="140"/>
    </location>
</feature>
<protein>
    <submittedName>
        <fullName evidence="6">Sugar transferase</fullName>
    </submittedName>
</protein>
<dbReference type="Proteomes" id="UP000812277">
    <property type="component" value="Unassembled WGS sequence"/>
</dbReference>
<dbReference type="PANTHER" id="PTHR30576">
    <property type="entry name" value="COLANIC BIOSYNTHESIS UDP-GLUCOSE LIPID CARRIER TRANSFERASE"/>
    <property type="match status" value="1"/>
</dbReference>
<dbReference type="InterPro" id="IPR001296">
    <property type="entry name" value="Glyco_trans_1"/>
</dbReference>
<keyword evidence="7" id="KW-1185">Reference proteome</keyword>
<organism evidence="6 7">
    <name type="scientific">Paenibacillus oenotherae</name>
    <dbReference type="NCBI Taxonomy" id="1435645"/>
    <lineage>
        <taxon>Bacteria</taxon>
        <taxon>Bacillati</taxon>
        <taxon>Bacillota</taxon>
        <taxon>Bacilli</taxon>
        <taxon>Bacillales</taxon>
        <taxon>Paenibacillaceae</taxon>
        <taxon>Paenibacillus</taxon>
    </lineage>
</organism>
<dbReference type="InterPro" id="IPR028098">
    <property type="entry name" value="Glyco_trans_4-like_N"/>
</dbReference>
<reference evidence="6 7" key="1">
    <citation type="submission" date="2021-07" db="EMBL/GenBank/DDBJ databases">
        <title>Paenibacillus radiodurans sp. nov., isolated from the southeastern edge of Tengger Desert.</title>
        <authorList>
            <person name="Zhang G."/>
        </authorList>
    </citation>
    <scope>NUCLEOTIDE SEQUENCE [LARGE SCALE GENOMIC DNA]</scope>
    <source>
        <strain evidence="6 7">DT7-4</strain>
    </source>
</reference>
<dbReference type="Pfam" id="PF00534">
    <property type="entry name" value="Glycos_transf_1"/>
    <property type="match status" value="1"/>
</dbReference>
<dbReference type="CDD" id="cd03808">
    <property type="entry name" value="GT4_CapM-like"/>
    <property type="match status" value="1"/>
</dbReference>
<comment type="similarity">
    <text evidence="1">Belongs to the bacterial sugar transferase family.</text>
</comment>
<dbReference type="Pfam" id="PF02397">
    <property type="entry name" value="Bac_transf"/>
    <property type="match status" value="1"/>
</dbReference>
<comment type="caution">
    <text evidence="6">The sequence shown here is derived from an EMBL/GenBank/DDBJ whole genome shotgun (WGS) entry which is preliminary data.</text>
</comment>
<dbReference type="Pfam" id="PF13579">
    <property type="entry name" value="Glyco_trans_4_4"/>
    <property type="match status" value="1"/>
</dbReference>
<dbReference type="RefSeq" id="WP_219871488.1">
    <property type="nucleotide sequence ID" value="NZ_JAHZIJ010000002.1"/>
</dbReference>
<feature type="domain" description="Glycosyl transferase family 1" evidence="3">
    <location>
        <begin position="188"/>
        <end position="373"/>
    </location>
</feature>
<keyword evidence="2" id="KW-0812">Transmembrane</keyword>
<dbReference type="SUPFAM" id="SSF53756">
    <property type="entry name" value="UDP-Glycosyltransferase/glycogen phosphorylase"/>
    <property type="match status" value="1"/>
</dbReference>
<evidence type="ECO:0000256" key="1">
    <source>
        <dbReference type="ARBA" id="ARBA00006464"/>
    </source>
</evidence>
<dbReference type="InterPro" id="IPR003362">
    <property type="entry name" value="Bact_transf"/>
</dbReference>